<sequence length="340" mass="38095">MDSAEYSPYFMSPNLESSTGSAPTLTTAYGWFRSCYSTHASCRRLASFNPNQLPTRLIDVGNDGDTDWFLRVVREDGISSPSAPYMTLSYRWGNPTISLLSSNITRLRRGSPIADLPSTFQDFIAVARRFGIQYVWIDALCIVQDSTEDWEAEASTLSHVYANSACNIAASASNYPEEGLFRPCEPDLVRPGKVLTSLFADKPSPHYIFDKGYWDRQLFAGPLHNRGWVFQECFLAPRVLYLGKDQILWECLCEHKCEGFPQGIPAHYSDKNMDPLLDSISAGRSKLPGKGSPLVFYLWNSLVEQYSTCHLTEPSDKMVAIAGIARLFGQITGDEYVADW</sequence>
<gene>
    <name evidence="2" type="ORF">BDV23DRAFT_178420</name>
</gene>
<dbReference type="OrthoDB" id="5125733at2759"/>
<feature type="domain" description="Heterokaryon incompatibility" evidence="1">
    <location>
        <begin position="85"/>
        <end position="232"/>
    </location>
</feature>
<dbReference type="PANTHER" id="PTHR33112">
    <property type="entry name" value="DOMAIN PROTEIN, PUTATIVE-RELATED"/>
    <property type="match status" value="1"/>
</dbReference>
<dbReference type="InterPro" id="IPR010730">
    <property type="entry name" value="HET"/>
</dbReference>
<dbReference type="PANTHER" id="PTHR33112:SF16">
    <property type="entry name" value="HETEROKARYON INCOMPATIBILITY DOMAIN-CONTAINING PROTEIN"/>
    <property type="match status" value="1"/>
</dbReference>
<evidence type="ECO:0000313" key="2">
    <source>
        <dbReference type="EMBL" id="KAE8395852.1"/>
    </source>
</evidence>
<proteinExistence type="predicted"/>
<dbReference type="Proteomes" id="UP000326877">
    <property type="component" value="Unassembled WGS sequence"/>
</dbReference>
<reference evidence="2" key="1">
    <citation type="submission" date="2019-04" db="EMBL/GenBank/DDBJ databases">
        <title>Friends and foes A comparative genomics studyof 23 Aspergillus species from section Flavi.</title>
        <authorList>
            <consortium name="DOE Joint Genome Institute"/>
            <person name="Kjaerbolling I."/>
            <person name="Vesth T."/>
            <person name="Frisvad J.C."/>
            <person name="Nybo J.L."/>
            <person name="Theobald S."/>
            <person name="Kildgaard S."/>
            <person name="Isbrandt T."/>
            <person name="Kuo A."/>
            <person name="Sato A."/>
            <person name="Lyhne E.K."/>
            <person name="Kogle M.E."/>
            <person name="Wiebenga A."/>
            <person name="Kun R.S."/>
            <person name="Lubbers R.J."/>
            <person name="Makela M.R."/>
            <person name="Barry K."/>
            <person name="Chovatia M."/>
            <person name="Clum A."/>
            <person name="Daum C."/>
            <person name="Haridas S."/>
            <person name="He G."/>
            <person name="LaButti K."/>
            <person name="Lipzen A."/>
            <person name="Mondo S."/>
            <person name="Riley R."/>
            <person name="Salamov A."/>
            <person name="Simmons B.A."/>
            <person name="Magnuson J.K."/>
            <person name="Henrissat B."/>
            <person name="Mortensen U.H."/>
            <person name="Larsen T.O."/>
            <person name="Devries R.P."/>
            <person name="Grigoriev I.V."/>
            <person name="Machida M."/>
            <person name="Baker S.E."/>
            <person name="Andersen M.R."/>
        </authorList>
    </citation>
    <scope>NUCLEOTIDE SEQUENCE [LARGE SCALE GENOMIC DNA]</scope>
    <source>
        <strain evidence="2">IBT 14317</strain>
    </source>
</reference>
<organism evidence="2">
    <name type="scientific">Petromyces alliaceus</name>
    <name type="common">Aspergillus alliaceus</name>
    <dbReference type="NCBI Taxonomy" id="209559"/>
    <lineage>
        <taxon>Eukaryota</taxon>
        <taxon>Fungi</taxon>
        <taxon>Dikarya</taxon>
        <taxon>Ascomycota</taxon>
        <taxon>Pezizomycotina</taxon>
        <taxon>Eurotiomycetes</taxon>
        <taxon>Eurotiomycetidae</taxon>
        <taxon>Eurotiales</taxon>
        <taxon>Aspergillaceae</taxon>
        <taxon>Aspergillus</taxon>
        <taxon>Aspergillus subgen. Circumdati</taxon>
    </lineage>
</organism>
<dbReference type="AlphaFoldDB" id="A0A5N7CNL8"/>
<dbReference type="Pfam" id="PF06985">
    <property type="entry name" value="HET"/>
    <property type="match status" value="1"/>
</dbReference>
<accession>A0A5N7CNL8</accession>
<name>A0A5N7CNL8_PETAA</name>
<protein>
    <submittedName>
        <fullName evidence="2">Heterokaryon incompatibility protein-domain-containing protein</fullName>
    </submittedName>
</protein>
<evidence type="ECO:0000259" key="1">
    <source>
        <dbReference type="Pfam" id="PF06985"/>
    </source>
</evidence>
<dbReference type="EMBL" id="ML735217">
    <property type="protein sequence ID" value="KAE8395852.1"/>
    <property type="molecule type" value="Genomic_DNA"/>
</dbReference>